<accession>A0A2K3DEU3</accession>
<dbReference type="KEGG" id="cre:CHLRE_09g398697v5"/>
<protein>
    <submittedName>
        <fullName evidence="2">Uncharacterized protein</fullName>
    </submittedName>
</protein>
<dbReference type="Gramene" id="PNW79042">
    <property type="protein sequence ID" value="PNW79042"/>
    <property type="gene ID" value="CHLRE_09g398697v5"/>
</dbReference>
<dbReference type="Proteomes" id="UP000006906">
    <property type="component" value="Chromosome 9"/>
</dbReference>
<dbReference type="EMBL" id="CM008970">
    <property type="protein sequence ID" value="PNW79042.1"/>
    <property type="molecule type" value="Genomic_DNA"/>
</dbReference>
<feature type="signal peptide" evidence="1">
    <location>
        <begin position="1"/>
        <end position="21"/>
    </location>
</feature>
<proteinExistence type="predicted"/>
<gene>
    <name evidence="2" type="ORF">CHLRE_09g398697v5</name>
</gene>
<reference evidence="2 3" key="1">
    <citation type="journal article" date="2007" name="Science">
        <title>The Chlamydomonas genome reveals the evolution of key animal and plant functions.</title>
        <authorList>
            <person name="Merchant S.S."/>
            <person name="Prochnik S.E."/>
            <person name="Vallon O."/>
            <person name="Harris E.H."/>
            <person name="Karpowicz S.J."/>
            <person name="Witman G.B."/>
            <person name="Terry A."/>
            <person name="Salamov A."/>
            <person name="Fritz-Laylin L.K."/>
            <person name="Marechal-Drouard L."/>
            <person name="Marshall W.F."/>
            <person name="Qu L.H."/>
            <person name="Nelson D.R."/>
            <person name="Sanderfoot A.A."/>
            <person name="Spalding M.H."/>
            <person name="Kapitonov V.V."/>
            <person name="Ren Q."/>
            <person name="Ferris P."/>
            <person name="Lindquist E."/>
            <person name="Shapiro H."/>
            <person name="Lucas S.M."/>
            <person name="Grimwood J."/>
            <person name="Schmutz J."/>
            <person name="Cardol P."/>
            <person name="Cerutti H."/>
            <person name="Chanfreau G."/>
            <person name="Chen C.L."/>
            <person name="Cognat V."/>
            <person name="Croft M.T."/>
            <person name="Dent R."/>
            <person name="Dutcher S."/>
            <person name="Fernandez E."/>
            <person name="Fukuzawa H."/>
            <person name="Gonzalez-Ballester D."/>
            <person name="Gonzalez-Halphen D."/>
            <person name="Hallmann A."/>
            <person name="Hanikenne M."/>
            <person name="Hippler M."/>
            <person name="Inwood W."/>
            <person name="Jabbari K."/>
            <person name="Kalanon M."/>
            <person name="Kuras R."/>
            <person name="Lefebvre P.A."/>
            <person name="Lemaire S.D."/>
            <person name="Lobanov A.V."/>
            <person name="Lohr M."/>
            <person name="Manuell A."/>
            <person name="Meier I."/>
            <person name="Mets L."/>
            <person name="Mittag M."/>
            <person name="Mittelmeier T."/>
            <person name="Moroney J.V."/>
            <person name="Moseley J."/>
            <person name="Napoli C."/>
            <person name="Nedelcu A.M."/>
            <person name="Niyogi K."/>
            <person name="Novoselov S.V."/>
            <person name="Paulsen I.T."/>
            <person name="Pazour G."/>
            <person name="Purton S."/>
            <person name="Ral J.P."/>
            <person name="Riano-Pachon D.M."/>
            <person name="Riekhof W."/>
            <person name="Rymarquis L."/>
            <person name="Schroda M."/>
            <person name="Stern D."/>
            <person name="Umen J."/>
            <person name="Willows R."/>
            <person name="Wilson N."/>
            <person name="Zimmer S.L."/>
            <person name="Allmer J."/>
            <person name="Balk J."/>
            <person name="Bisova K."/>
            <person name="Chen C.J."/>
            <person name="Elias M."/>
            <person name="Gendler K."/>
            <person name="Hauser C."/>
            <person name="Lamb M.R."/>
            <person name="Ledford H."/>
            <person name="Long J.C."/>
            <person name="Minagawa J."/>
            <person name="Page M.D."/>
            <person name="Pan J."/>
            <person name="Pootakham W."/>
            <person name="Roje S."/>
            <person name="Rose A."/>
            <person name="Stahlberg E."/>
            <person name="Terauchi A.M."/>
            <person name="Yang P."/>
            <person name="Ball S."/>
            <person name="Bowler C."/>
            <person name="Dieckmann C.L."/>
            <person name="Gladyshev V.N."/>
            <person name="Green P."/>
            <person name="Jorgensen R."/>
            <person name="Mayfield S."/>
            <person name="Mueller-Roeber B."/>
            <person name="Rajamani S."/>
            <person name="Sayre R.T."/>
            <person name="Brokstein P."/>
            <person name="Dubchak I."/>
            <person name="Goodstein D."/>
            <person name="Hornick L."/>
            <person name="Huang Y.W."/>
            <person name="Jhaveri J."/>
            <person name="Luo Y."/>
            <person name="Martinez D."/>
            <person name="Ngau W.C."/>
            <person name="Otillar B."/>
            <person name="Poliakov A."/>
            <person name="Porter A."/>
            <person name="Szajkowski L."/>
            <person name="Werner G."/>
            <person name="Zhou K."/>
            <person name="Grigoriev I.V."/>
            <person name="Rokhsar D.S."/>
            <person name="Grossman A.R."/>
        </authorList>
    </citation>
    <scope>NUCLEOTIDE SEQUENCE [LARGE SCALE GENOMIC DNA]</scope>
    <source>
        <strain evidence="3">CC-503</strain>
    </source>
</reference>
<evidence type="ECO:0000313" key="2">
    <source>
        <dbReference type="EMBL" id="PNW79042.1"/>
    </source>
</evidence>
<dbReference type="InParanoid" id="A0A2K3DEU3"/>
<evidence type="ECO:0000256" key="1">
    <source>
        <dbReference type="SAM" id="SignalP"/>
    </source>
</evidence>
<dbReference type="GeneID" id="66054740"/>
<sequence>MELLSIMIPLLQFSLAVAVLAQSAVALSVLEGGMLTLVMALCVCAVSKCPGHEDSDCEDRLVKRNTCWRGSRGSAAAAHMCGRSRWAHPRALET</sequence>
<keyword evidence="3" id="KW-1185">Reference proteome</keyword>
<feature type="chain" id="PRO_5014317852" evidence="1">
    <location>
        <begin position="22"/>
        <end position="94"/>
    </location>
</feature>
<dbReference type="RefSeq" id="XP_042921337.1">
    <property type="nucleotide sequence ID" value="XM_043065903.1"/>
</dbReference>
<evidence type="ECO:0000313" key="3">
    <source>
        <dbReference type="Proteomes" id="UP000006906"/>
    </source>
</evidence>
<dbReference type="AlphaFoldDB" id="A0A2K3DEU3"/>
<keyword evidence="1" id="KW-0732">Signal</keyword>
<organism evidence="2 3">
    <name type="scientific">Chlamydomonas reinhardtii</name>
    <name type="common">Chlamydomonas smithii</name>
    <dbReference type="NCBI Taxonomy" id="3055"/>
    <lineage>
        <taxon>Eukaryota</taxon>
        <taxon>Viridiplantae</taxon>
        <taxon>Chlorophyta</taxon>
        <taxon>core chlorophytes</taxon>
        <taxon>Chlorophyceae</taxon>
        <taxon>CS clade</taxon>
        <taxon>Chlamydomonadales</taxon>
        <taxon>Chlamydomonadaceae</taxon>
        <taxon>Chlamydomonas</taxon>
    </lineage>
</organism>
<name>A0A2K3DEU3_CHLRE</name>